<dbReference type="PANTHER" id="PTHR22916:SF3">
    <property type="entry name" value="UDP-GLCNAC:BETAGAL BETA-1,3-N-ACETYLGLUCOSAMINYLTRANSFERASE-LIKE PROTEIN 1"/>
    <property type="match status" value="1"/>
</dbReference>
<dbReference type="EnsemblBacteria" id="AAR35620">
    <property type="protein sequence ID" value="AAR35620"/>
    <property type="gene ID" value="GSU2244"/>
</dbReference>
<evidence type="ECO:0000259" key="1">
    <source>
        <dbReference type="Pfam" id="PF00535"/>
    </source>
</evidence>
<dbReference type="OrthoDB" id="5396343at2"/>
<dbReference type="EMBL" id="AE017180">
    <property type="protein sequence ID" value="AAR35620.1"/>
    <property type="molecule type" value="Genomic_DNA"/>
</dbReference>
<dbReference type="Proteomes" id="UP000000577">
    <property type="component" value="Chromosome"/>
</dbReference>
<dbReference type="GO" id="GO:0016757">
    <property type="term" value="F:glycosyltransferase activity"/>
    <property type="evidence" value="ECO:0000318"/>
    <property type="project" value="GO_Central"/>
</dbReference>
<dbReference type="CAZy" id="GT2">
    <property type="family name" value="Glycosyltransferase Family 2"/>
</dbReference>
<evidence type="ECO:0000313" key="3">
    <source>
        <dbReference type="Proteomes" id="UP000000577"/>
    </source>
</evidence>
<protein>
    <submittedName>
        <fullName evidence="2">Glycosyltransferase</fullName>
    </submittedName>
</protein>
<dbReference type="eggNOG" id="COG1216">
    <property type="taxonomic scope" value="Bacteria"/>
</dbReference>
<reference evidence="2 3" key="1">
    <citation type="journal article" date="2003" name="Science">
        <title>Genome of Geobacter sulfurreducens: metal reduction in subsurface environments.</title>
        <authorList>
            <person name="Methe B.A."/>
            <person name="Nelson K.E."/>
            <person name="Eisen J.A."/>
            <person name="Paulsen I.T."/>
            <person name="Nelson W."/>
            <person name="Heidelberg J.F."/>
            <person name="Wu D."/>
            <person name="Wu M."/>
            <person name="Ward N."/>
            <person name="Beanan M.J."/>
            <person name="Dodson R.J."/>
            <person name="Madupu R."/>
            <person name="Brinkac L.M."/>
            <person name="Daugherty S.C."/>
            <person name="DeBoy R.T."/>
            <person name="Durkin A.S."/>
            <person name="Gwinn M."/>
            <person name="Kolonay J.F."/>
            <person name="Sullivan S.A."/>
            <person name="Haft D.H."/>
            <person name="Selengut J."/>
            <person name="Davidsen T.M."/>
            <person name="Zafar N."/>
            <person name="White O."/>
            <person name="Tran B."/>
            <person name="Romero C."/>
            <person name="Forberger H.A."/>
            <person name="Weidman J."/>
            <person name="Khouri H."/>
            <person name="Feldblyum T.V."/>
            <person name="Utterback T.R."/>
            <person name="Van Aken S.E."/>
            <person name="Lovley D.R."/>
            <person name="Fraser C.M."/>
        </authorList>
    </citation>
    <scope>NUCLEOTIDE SEQUENCE [LARGE SCALE GENOMIC DNA]</scope>
    <source>
        <strain evidence="3">ATCC 51573 / DSM 12127 / PCA</strain>
    </source>
</reference>
<organism evidence="2 3">
    <name type="scientific">Geobacter sulfurreducens (strain ATCC 51573 / DSM 12127 / PCA)</name>
    <dbReference type="NCBI Taxonomy" id="243231"/>
    <lineage>
        <taxon>Bacteria</taxon>
        <taxon>Pseudomonadati</taxon>
        <taxon>Thermodesulfobacteriota</taxon>
        <taxon>Desulfuromonadia</taxon>
        <taxon>Geobacterales</taxon>
        <taxon>Geobacteraceae</taxon>
        <taxon>Geobacter</taxon>
    </lineage>
</organism>
<accession>Q74AV6</accession>
<dbReference type="SUPFAM" id="SSF53448">
    <property type="entry name" value="Nucleotide-diphospho-sugar transferases"/>
    <property type="match status" value="1"/>
</dbReference>
<evidence type="ECO:0000313" key="2">
    <source>
        <dbReference type="EMBL" id="AAR35620.1"/>
    </source>
</evidence>
<gene>
    <name evidence="2" type="ordered locus">GSU2244</name>
</gene>
<dbReference type="Pfam" id="PF00535">
    <property type="entry name" value="Glycos_transf_2"/>
    <property type="match status" value="1"/>
</dbReference>
<dbReference type="InterPro" id="IPR029044">
    <property type="entry name" value="Nucleotide-diphossugar_trans"/>
</dbReference>
<dbReference type="InParanoid" id="Q74AV6"/>
<dbReference type="GO" id="GO:0016758">
    <property type="term" value="F:hexosyltransferase activity"/>
    <property type="evidence" value="ECO:0007669"/>
    <property type="project" value="UniProtKB-ARBA"/>
</dbReference>
<dbReference type="PANTHER" id="PTHR22916">
    <property type="entry name" value="GLYCOSYLTRANSFERASE"/>
    <property type="match status" value="1"/>
</dbReference>
<dbReference type="SMR" id="Q74AV6"/>
<proteinExistence type="predicted"/>
<dbReference type="STRING" id="243231.GSU2244"/>
<dbReference type="AlphaFoldDB" id="Q74AV6"/>
<dbReference type="InterPro" id="IPR001173">
    <property type="entry name" value="Glyco_trans_2-like"/>
</dbReference>
<name>Q74AV6_GEOSL</name>
<dbReference type="KEGG" id="gsu:GSU2244"/>
<reference evidence="2 3" key="2">
    <citation type="journal article" date="2012" name="BMC Genomics">
        <title>Comparative genomic analysis of Geobacter sulfurreducens KN400, a strain with enhanced capacity for extracellular electron transfer and electricity production.</title>
        <authorList>
            <person name="Butler J.E."/>
            <person name="Young N.D."/>
            <person name="Aklujkar M."/>
            <person name="Lovley D.R."/>
        </authorList>
    </citation>
    <scope>NUCLEOTIDE SEQUENCE [LARGE SCALE GENOMIC DNA]</scope>
    <source>
        <strain evidence="3">ATCC 51573 / DSM 12127 / PCA</strain>
    </source>
</reference>
<dbReference type="HOGENOM" id="CLU_025996_0_0_7"/>
<dbReference type="Gene3D" id="3.90.550.10">
    <property type="entry name" value="Spore Coat Polysaccharide Biosynthesis Protein SpsA, Chain A"/>
    <property type="match status" value="1"/>
</dbReference>
<feature type="domain" description="Glycosyltransferase 2-like" evidence="1">
    <location>
        <begin position="12"/>
        <end position="121"/>
    </location>
</feature>
<sequence>MQMMEQFYPKVSIVIPVYNGSDYMREAIDSALGQTYGNIEVIVVNDGSSDGGLTHEIALSYGGNIRYFAKENGGVASALNFAIRMMDGEYFSWLSHDDIYYPNKIETQIGYLAEHDRNAILYSDFELIDCLSKVIKPVNAGEIPPEQFLYNLITIGHLNGCTLLVPKRCFEETGFFDESLRSTQDYALWFTFAQKYRFEQIRKVLVKYRTHSNQGSYVIPTHSQEVNDLHIWFLEEASERGLLPIPDEGASRFFLEVAGIYKKRGIYRAADYSCSMALRHMRDEGGLALLRELPRVAYLKYYFRKKQFKSYLRELRRSTVRRSL</sequence>
<keyword evidence="3" id="KW-1185">Reference proteome</keyword>